<dbReference type="EMBL" id="BK015023">
    <property type="protein sequence ID" value="DAD87640.1"/>
    <property type="molecule type" value="Genomic_DNA"/>
</dbReference>
<reference evidence="1" key="1">
    <citation type="journal article" date="2021" name="Proc. Natl. Acad. Sci. U.S.A.">
        <title>A Catalog of Tens of Thousands of Viruses from Human Metagenomes Reveals Hidden Associations with Chronic Diseases.</title>
        <authorList>
            <person name="Tisza M.J."/>
            <person name="Buck C.B."/>
        </authorList>
    </citation>
    <scope>NUCLEOTIDE SEQUENCE</scope>
    <source>
        <strain evidence="1">CtoMB99</strain>
    </source>
</reference>
<accession>A0A8S5MZJ3</accession>
<evidence type="ECO:0000313" key="1">
    <source>
        <dbReference type="EMBL" id="DAD87640.1"/>
    </source>
</evidence>
<organism evidence="1">
    <name type="scientific">Siphoviridae sp. ctoMB99</name>
    <dbReference type="NCBI Taxonomy" id="2826459"/>
    <lineage>
        <taxon>Viruses</taxon>
        <taxon>Duplodnaviria</taxon>
        <taxon>Heunggongvirae</taxon>
        <taxon>Uroviricota</taxon>
        <taxon>Caudoviricetes</taxon>
    </lineage>
</organism>
<proteinExistence type="predicted"/>
<name>A0A8S5MZJ3_9CAUD</name>
<sequence length="58" mass="6717">MSENCPYAYRKRGDVSVHCKKMPENASWCGHQYLCPQTKRCEATKQAALCPLRKEKNQ</sequence>
<protein>
    <submittedName>
        <fullName evidence="1">Uncharacterized protein</fullName>
    </submittedName>
</protein>